<name>A0A081AEN9_PHYNI</name>
<accession>A0A081AEN9</accession>
<organism evidence="1 2">
    <name type="scientific">Phytophthora nicotianae P1976</name>
    <dbReference type="NCBI Taxonomy" id="1317066"/>
    <lineage>
        <taxon>Eukaryota</taxon>
        <taxon>Sar</taxon>
        <taxon>Stramenopiles</taxon>
        <taxon>Oomycota</taxon>
        <taxon>Peronosporomycetes</taxon>
        <taxon>Peronosporales</taxon>
        <taxon>Peronosporaceae</taxon>
        <taxon>Phytophthora</taxon>
    </lineage>
</organism>
<proteinExistence type="predicted"/>
<protein>
    <submittedName>
        <fullName evidence="1">Uncharacterized protein</fullName>
    </submittedName>
</protein>
<sequence length="30" mass="3479">SQTFARFDAHPPLYLHRDMEGDMCEPTEAI</sequence>
<comment type="caution">
    <text evidence="1">The sequence shown here is derived from an EMBL/GenBank/DDBJ whole genome shotgun (WGS) entry which is preliminary data.</text>
</comment>
<dbReference type="EMBL" id="ANJA01001392">
    <property type="protein sequence ID" value="ETO77350.1"/>
    <property type="molecule type" value="Genomic_DNA"/>
</dbReference>
<feature type="non-terminal residue" evidence="1">
    <location>
        <position position="1"/>
    </location>
</feature>
<evidence type="ECO:0000313" key="2">
    <source>
        <dbReference type="Proteomes" id="UP000028582"/>
    </source>
</evidence>
<dbReference type="AlphaFoldDB" id="A0A081AEN9"/>
<gene>
    <name evidence="1" type="ORF">F444_07446</name>
</gene>
<evidence type="ECO:0000313" key="1">
    <source>
        <dbReference type="EMBL" id="ETO77350.1"/>
    </source>
</evidence>
<dbReference type="Proteomes" id="UP000028582">
    <property type="component" value="Unassembled WGS sequence"/>
</dbReference>
<reference evidence="1 2" key="1">
    <citation type="submission" date="2013-11" db="EMBL/GenBank/DDBJ databases">
        <title>The Genome Sequence of Phytophthora parasitica P1976.</title>
        <authorList>
            <consortium name="The Broad Institute Genomics Platform"/>
            <person name="Russ C."/>
            <person name="Tyler B."/>
            <person name="Panabieres F."/>
            <person name="Shan W."/>
            <person name="Tripathy S."/>
            <person name="Grunwald N."/>
            <person name="Machado M."/>
            <person name="Johnson C.S."/>
            <person name="Walker B."/>
            <person name="Young S."/>
            <person name="Zeng Q."/>
            <person name="Gargeya S."/>
            <person name="Fitzgerald M."/>
            <person name="Haas B."/>
            <person name="Abouelleil A."/>
            <person name="Allen A.W."/>
            <person name="Alvarado L."/>
            <person name="Arachchi H.M."/>
            <person name="Berlin A.M."/>
            <person name="Chapman S.B."/>
            <person name="Gainer-Dewar J."/>
            <person name="Goldberg J."/>
            <person name="Griggs A."/>
            <person name="Gujja S."/>
            <person name="Hansen M."/>
            <person name="Howarth C."/>
            <person name="Imamovic A."/>
            <person name="Ireland A."/>
            <person name="Larimer J."/>
            <person name="McCowan C."/>
            <person name="Murphy C."/>
            <person name="Pearson M."/>
            <person name="Poon T.W."/>
            <person name="Priest M."/>
            <person name="Roberts A."/>
            <person name="Saif S."/>
            <person name="Shea T."/>
            <person name="Sisk P."/>
            <person name="Sykes S."/>
            <person name="Wortman J."/>
            <person name="Nusbaum C."/>
            <person name="Birren B."/>
        </authorList>
    </citation>
    <scope>NUCLEOTIDE SEQUENCE [LARGE SCALE GENOMIC DNA]</scope>
    <source>
        <strain evidence="1 2">P1976</strain>
    </source>
</reference>